<proteinExistence type="predicted"/>
<accession>A0A2I2KN29</accession>
<dbReference type="EMBL" id="FZMO01000079">
    <property type="protein sequence ID" value="SNQ47074.1"/>
    <property type="molecule type" value="Genomic_DNA"/>
</dbReference>
<reference evidence="1 2" key="1">
    <citation type="submission" date="2017-06" db="EMBL/GenBank/DDBJ databases">
        <authorList>
            <person name="Kim H.J."/>
            <person name="Triplett B.A."/>
        </authorList>
    </citation>
    <scope>NUCLEOTIDE SEQUENCE [LARGE SCALE GENOMIC DNA]</scope>
    <source>
        <strain evidence="1">FRACA_ARgP5</strain>
    </source>
</reference>
<gene>
    <name evidence="1" type="ORF">FRACA_170034</name>
</gene>
<dbReference type="AlphaFoldDB" id="A0A2I2KN29"/>
<dbReference type="Proteomes" id="UP000234331">
    <property type="component" value="Unassembled WGS sequence"/>
</dbReference>
<evidence type="ECO:0000313" key="1">
    <source>
        <dbReference type="EMBL" id="SNQ47074.1"/>
    </source>
</evidence>
<keyword evidence="2" id="KW-1185">Reference proteome</keyword>
<protein>
    <submittedName>
        <fullName evidence="1">Uncharacterized protein</fullName>
    </submittedName>
</protein>
<evidence type="ECO:0000313" key="2">
    <source>
        <dbReference type="Proteomes" id="UP000234331"/>
    </source>
</evidence>
<organism evidence="1 2">
    <name type="scientific">Frankia canadensis</name>
    <dbReference type="NCBI Taxonomy" id="1836972"/>
    <lineage>
        <taxon>Bacteria</taxon>
        <taxon>Bacillati</taxon>
        <taxon>Actinomycetota</taxon>
        <taxon>Actinomycetes</taxon>
        <taxon>Frankiales</taxon>
        <taxon>Frankiaceae</taxon>
        <taxon>Frankia</taxon>
    </lineage>
</organism>
<dbReference type="RefSeq" id="WP_101830982.1">
    <property type="nucleotide sequence ID" value="NZ_FZMO01000079.1"/>
</dbReference>
<sequence length="255" mass="26965">MSPAPVRPVGAIDPAELHRVLLWAHNQAAGASGGFTAQRAADRLHASVAGITAAFDVLATLELLTSQRTRHGLSIYYRAGLDDLTPAGCRPPARISRRELWAAVAGVWRSTGDATTQTIAVALDAPAGPVDRTWLALRLATWTAAELLALTDGHRWTLTRAGLARAEQVRTARLTDGEAWAAIAAEQPHPDRPINPDAVARRLGITLPRFDEWTDQAVRAGALSRAKGGALALTIAGRLLLLGAAAAPETSDPRS</sequence>
<name>A0A2I2KN29_9ACTN</name>